<proteinExistence type="predicted"/>
<name>A0A0U2VVZ5_9ENTE</name>
<reference evidence="2" key="1">
    <citation type="submission" date="2015-12" db="EMBL/GenBank/DDBJ databases">
        <authorList>
            <person name="Lauer A."/>
            <person name="Humrighouse B."/>
            <person name="Loparev V."/>
            <person name="Shewmaker P.L."/>
            <person name="Whitney A.M."/>
            <person name="McLaughlin R.W."/>
        </authorList>
    </citation>
    <scope>NUCLEOTIDE SEQUENCE [LARGE SCALE GENOMIC DNA]</scope>
    <source>
        <strain evidence="2">LMG 26678</strain>
    </source>
</reference>
<dbReference type="Proteomes" id="UP000067523">
    <property type="component" value="Chromosome"/>
</dbReference>
<sequence>MPWLKATSLERSKDILEMNGGKAVPLRALIVGGKSNLSNLGGTACVYSLALVFIQGRVFVVNHHDWLCQSG</sequence>
<keyword evidence="2" id="KW-1185">Reference proteome</keyword>
<dbReference type="KEGG" id="erx:ATZ35_09950"/>
<accession>A0A0U2VVZ5</accession>
<gene>
    <name evidence="1" type="ORF">ATZ35_09950</name>
</gene>
<organism evidence="1 2">
    <name type="scientific">Enterococcus rotai</name>
    <dbReference type="NCBI Taxonomy" id="118060"/>
    <lineage>
        <taxon>Bacteria</taxon>
        <taxon>Bacillati</taxon>
        <taxon>Bacillota</taxon>
        <taxon>Bacilli</taxon>
        <taxon>Lactobacillales</taxon>
        <taxon>Enterococcaceae</taxon>
        <taxon>Enterococcus</taxon>
    </lineage>
</organism>
<dbReference type="EMBL" id="CP013655">
    <property type="protein sequence ID" value="ALS37460.1"/>
    <property type="molecule type" value="Genomic_DNA"/>
</dbReference>
<dbReference type="AlphaFoldDB" id="A0A0U2VVZ5"/>
<evidence type="ECO:0000313" key="1">
    <source>
        <dbReference type="EMBL" id="ALS37460.1"/>
    </source>
</evidence>
<evidence type="ECO:0000313" key="2">
    <source>
        <dbReference type="Proteomes" id="UP000067523"/>
    </source>
</evidence>
<dbReference type="STRING" id="118060.ATZ35_09950"/>
<protein>
    <submittedName>
        <fullName evidence="1">Uncharacterized protein</fullName>
    </submittedName>
</protein>